<feature type="region of interest" description="Disordered" evidence="1">
    <location>
        <begin position="32"/>
        <end position="69"/>
    </location>
</feature>
<dbReference type="EMBL" id="QEAP01000100">
    <property type="protein sequence ID" value="TPX74982.1"/>
    <property type="molecule type" value="Genomic_DNA"/>
</dbReference>
<dbReference type="AlphaFoldDB" id="A0A507FFR1"/>
<proteinExistence type="predicted"/>
<evidence type="ECO:0000313" key="2">
    <source>
        <dbReference type="EMBL" id="TPX74982.1"/>
    </source>
</evidence>
<reference evidence="2 3" key="1">
    <citation type="journal article" date="2019" name="Sci. Rep.">
        <title>Comparative genomics of chytrid fungi reveal insights into the obligate biotrophic and pathogenic lifestyle of Synchytrium endobioticum.</title>
        <authorList>
            <person name="van de Vossenberg B.T.L.H."/>
            <person name="Warris S."/>
            <person name="Nguyen H.D.T."/>
            <person name="van Gent-Pelzer M.P.E."/>
            <person name="Joly D.L."/>
            <person name="van de Geest H.C."/>
            <person name="Bonants P.J.M."/>
            <person name="Smith D.S."/>
            <person name="Levesque C.A."/>
            <person name="van der Lee T.A.J."/>
        </authorList>
    </citation>
    <scope>NUCLEOTIDE SEQUENCE [LARGE SCALE GENOMIC DNA]</scope>
    <source>
        <strain evidence="2 3">CBS 675.73</strain>
    </source>
</reference>
<sequence>MATNDRASVETFRIKSEVSINIVRQMIDDWLPKEPAPAKEQKSIRSTEGKPVNNSNQPRLYNTFPGEASQKKKKLEAKIVAKKAEAQVARAAAIHAEEEAEDSRTKSVKITNAKNGDKEVGNTAVLHTHPGAADSSRDIGAGAKRKLGGTSALDRYLSKKKKK</sequence>
<keyword evidence="3" id="KW-1185">Reference proteome</keyword>
<name>A0A507FFR1_9FUNG</name>
<feature type="region of interest" description="Disordered" evidence="1">
    <location>
        <begin position="128"/>
        <end position="147"/>
    </location>
</feature>
<feature type="region of interest" description="Disordered" evidence="1">
    <location>
        <begin position="96"/>
        <end position="123"/>
    </location>
</feature>
<comment type="caution">
    <text evidence="2">The sequence shown here is derived from an EMBL/GenBank/DDBJ whole genome shotgun (WGS) entry which is preliminary data.</text>
</comment>
<evidence type="ECO:0000256" key="1">
    <source>
        <dbReference type="SAM" id="MobiDB-lite"/>
    </source>
</evidence>
<accession>A0A507FFR1</accession>
<dbReference type="Proteomes" id="UP000320333">
    <property type="component" value="Unassembled WGS sequence"/>
</dbReference>
<gene>
    <name evidence="2" type="ORF">CcCBS67573_g03748</name>
</gene>
<dbReference type="OrthoDB" id="2140445at2759"/>
<organism evidence="2 3">
    <name type="scientific">Chytriomyces confervae</name>
    <dbReference type="NCBI Taxonomy" id="246404"/>
    <lineage>
        <taxon>Eukaryota</taxon>
        <taxon>Fungi</taxon>
        <taxon>Fungi incertae sedis</taxon>
        <taxon>Chytridiomycota</taxon>
        <taxon>Chytridiomycota incertae sedis</taxon>
        <taxon>Chytridiomycetes</taxon>
        <taxon>Chytridiales</taxon>
        <taxon>Chytriomycetaceae</taxon>
        <taxon>Chytriomyces</taxon>
    </lineage>
</organism>
<protein>
    <submittedName>
        <fullName evidence="2">Uncharacterized protein</fullName>
    </submittedName>
</protein>
<evidence type="ECO:0000313" key="3">
    <source>
        <dbReference type="Proteomes" id="UP000320333"/>
    </source>
</evidence>
<feature type="compositionally biased region" description="Basic and acidic residues" evidence="1">
    <location>
        <begin position="32"/>
        <end position="48"/>
    </location>
</feature>